<dbReference type="Proteomes" id="UP000824094">
    <property type="component" value="Unassembled WGS sequence"/>
</dbReference>
<evidence type="ECO:0000313" key="3">
    <source>
        <dbReference type="Proteomes" id="UP000824094"/>
    </source>
</evidence>
<evidence type="ECO:0000313" key="2">
    <source>
        <dbReference type="EMBL" id="HIU60379.1"/>
    </source>
</evidence>
<evidence type="ECO:0000256" key="1">
    <source>
        <dbReference type="SAM" id="Phobius"/>
    </source>
</evidence>
<reference evidence="2" key="1">
    <citation type="submission" date="2020-10" db="EMBL/GenBank/DDBJ databases">
        <authorList>
            <person name="Gilroy R."/>
        </authorList>
    </citation>
    <scope>NUCLEOTIDE SEQUENCE</scope>
    <source>
        <strain evidence="2">18911</strain>
    </source>
</reference>
<organism evidence="2 3">
    <name type="scientific">Candidatus Stercoripulliclostridium merdigallinarum</name>
    <dbReference type="NCBI Taxonomy" id="2840951"/>
    <lineage>
        <taxon>Bacteria</taxon>
        <taxon>Bacillati</taxon>
        <taxon>Bacillota</taxon>
        <taxon>Clostridia</taxon>
        <taxon>Eubacteriales</taxon>
        <taxon>Candidatus Stercoripulliclostridium</taxon>
    </lineage>
</organism>
<keyword evidence="1" id="KW-0472">Membrane</keyword>
<protein>
    <submittedName>
        <fullName evidence="2">Uncharacterized protein</fullName>
    </submittedName>
</protein>
<dbReference type="EMBL" id="DVNF01000090">
    <property type="protein sequence ID" value="HIU60379.1"/>
    <property type="molecule type" value="Genomic_DNA"/>
</dbReference>
<dbReference type="Gene3D" id="2.160.20.110">
    <property type="match status" value="1"/>
</dbReference>
<feature type="transmembrane region" description="Helical" evidence="1">
    <location>
        <begin position="165"/>
        <end position="186"/>
    </location>
</feature>
<sequence>MGAGQKGQNKEKMKETLLKNAELLHAATVSDDKQTFLKILNDCPELYGAVFGRFPLESLAVMYSARKILSAAEFPSAPKLAFREYPEDYIEFKKIAGRALRLYAGGKEVAPDEMRIMVGEETVLRSDGKQEKAYELSHGKTLKTSKSGAIVPPKSRAVTGVRRKILNAVIIFTAVFLIASAALTAVSVSVTGDGSKLAPVRADSSDVLLNALDGSDRYIKIENDLSVALSEDPEFGYTGVLDGGGHILTVTGGFYGDPFGILSGATVKNLTVKYDGFRAEYAGNKRTIVLERDFTLKLSELSAPVLQSDLFGNGHTLTITDVARDGVFSGATFDQINGNISGLNIVFDDAEFDYNATTGLLARVNNATISEVTFSFSGKIHETNTRSDTYFGLLVGENRGTVSNITATFDVTGDSDFDGQAEDNNSYFGGIIGLNYGRVINCVTTADSVAETVTLDVAGLVGENALGGLITGSINRAAMITTTAVKEWSPNAAGVAVANRGDIDNCYNYGALTANSSVVHDQPDSDTEDVERSSTLIGGITATNYGIVSHSYNGGDLSSSTAGAIPNIGGIVGNDTAGADRN</sequence>
<dbReference type="AlphaFoldDB" id="A0A9D1SH93"/>
<feature type="non-terminal residue" evidence="2">
    <location>
        <position position="582"/>
    </location>
</feature>
<comment type="caution">
    <text evidence="2">The sequence shown here is derived from an EMBL/GenBank/DDBJ whole genome shotgun (WGS) entry which is preliminary data.</text>
</comment>
<keyword evidence="1" id="KW-1133">Transmembrane helix</keyword>
<name>A0A9D1SH93_9FIRM</name>
<proteinExistence type="predicted"/>
<accession>A0A9D1SH93</accession>
<gene>
    <name evidence="2" type="ORF">IAB05_03185</name>
</gene>
<reference evidence="2" key="2">
    <citation type="journal article" date="2021" name="PeerJ">
        <title>Extensive microbial diversity within the chicken gut microbiome revealed by metagenomics and culture.</title>
        <authorList>
            <person name="Gilroy R."/>
            <person name="Ravi A."/>
            <person name="Getino M."/>
            <person name="Pursley I."/>
            <person name="Horton D.L."/>
            <person name="Alikhan N.F."/>
            <person name="Baker D."/>
            <person name="Gharbi K."/>
            <person name="Hall N."/>
            <person name="Watson M."/>
            <person name="Adriaenssens E.M."/>
            <person name="Foster-Nyarko E."/>
            <person name="Jarju S."/>
            <person name="Secka A."/>
            <person name="Antonio M."/>
            <person name="Oren A."/>
            <person name="Chaudhuri R.R."/>
            <person name="La Ragione R."/>
            <person name="Hildebrand F."/>
            <person name="Pallen M.J."/>
        </authorList>
    </citation>
    <scope>NUCLEOTIDE SEQUENCE</scope>
    <source>
        <strain evidence="2">18911</strain>
    </source>
</reference>
<keyword evidence="1" id="KW-0812">Transmembrane</keyword>